<keyword evidence="4 5" id="KW-0143">Chaperone</keyword>
<dbReference type="GO" id="GO:0005737">
    <property type="term" value="C:cytoplasm"/>
    <property type="evidence" value="ECO:0007669"/>
    <property type="project" value="UniProtKB-SubCell"/>
</dbReference>
<dbReference type="InterPro" id="IPR056792">
    <property type="entry name" value="PRC_RimM"/>
</dbReference>
<dbReference type="Pfam" id="PF01782">
    <property type="entry name" value="RimM"/>
    <property type="match status" value="1"/>
</dbReference>
<name>A0AAE4FRZ0_9CYAN</name>
<evidence type="ECO:0000259" key="6">
    <source>
        <dbReference type="Pfam" id="PF01782"/>
    </source>
</evidence>
<dbReference type="InterPro" id="IPR036976">
    <property type="entry name" value="RimM_N_sf"/>
</dbReference>
<organism evidence="8 9">
    <name type="scientific">Pseudocalidococcus azoricus BACA0444</name>
    <dbReference type="NCBI Taxonomy" id="2918990"/>
    <lineage>
        <taxon>Bacteria</taxon>
        <taxon>Bacillati</taxon>
        <taxon>Cyanobacteriota</taxon>
        <taxon>Cyanophyceae</taxon>
        <taxon>Acaryochloridales</taxon>
        <taxon>Thermosynechococcaceae</taxon>
        <taxon>Pseudocalidococcus</taxon>
        <taxon>Pseudocalidococcus azoricus</taxon>
    </lineage>
</organism>
<evidence type="ECO:0000256" key="4">
    <source>
        <dbReference type="ARBA" id="ARBA00023186"/>
    </source>
</evidence>
<evidence type="ECO:0000313" key="9">
    <source>
        <dbReference type="Proteomes" id="UP001268256"/>
    </source>
</evidence>
<evidence type="ECO:0000256" key="5">
    <source>
        <dbReference type="HAMAP-Rule" id="MF_00014"/>
    </source>
</evidence>
<dbReference type="Pfam" id="PF24986">
    <property type="entry name" value="PRC_RimM"/>
    <property type="match status" value="1"/>
</dbReference>
<proteinExistence type="inferred from homology"/>
<accession>A0AAE4FRZ0</accession>
<feature type="domain" description="Ribosome maturation factor RimM PRC barrel" evidence="7">
    <location>
        <begin position="120"/>
        <end position="188"/>
    </location>
</feature>
<dbReference type="PANTHER" id="PTHR33692">
    <property type="entry name" value="RIBOSOME MATURATION FACTOR RIMM"/>
    <property type="match status" value="1"/>
</dbReference>
<dbReference type="EMBL" id="JAVMIP010000009">
    <property type="protein sequence ID" value="MDS3861198.1"/>
    <property type="molecule type" value="Genomic_DNA"/>
</dbReference>
<dbReference type="Gene3D" id="2.30.30.240">
    <property type="entry name" value="PRC-barrel domain"/>
    <property type="match status" value="1"/>
</dbReference>
<dbReference type="AlphaFoldDB" id="A0AAE4FRZ0"/>
<gene>
    <name evidence="5 8" type="primary">rimM</name>
    <name evidence="8" type="ORF">RIF25_10310</name>
</gene>
<comment type="function">
    <text evidence="5">An accessory protein needed during the final step in the assembly of 30S ribosomal subunit, possibly for assembly of the head region. Essential for efficient processing of 16S rRNA. May be needed both before and after RbfA during the maturation of 16S rRNA. It has affinity for free ribosomal 30S subunits but not for 70S ribosomes.</text>
</comment>
<comment type="caution">
    <text evidence="8">The sequence shown here is derived from an EMBL/GenBank/DDBJ whole genome shotgun (WGS) entry which is preliminary data.</text>
</comment>
<dbReference type="InterPro" id="IPR002676">
    <property type="entry name" value="RimM_N"/>
</dbReference>
<dbReference type="InterPro" id="IPR011961">
    <property type="entry name" value="RimM"/>
</dbReference>
<evidence type="ECO:0000259" key="7">
    <source>
        <dbReference type="Pfam" id="PF24986"/>
    </source>
</evidence>
<dbReference type="GO" id="GO:0042274">
    <property type="term" value="P:ribosomal small subunit biogenesis"/>
    <property type="evidence" value="ECO:0007669"/>
    <property type="project" value="UniProtKB-UniRule"/>
</dbReference>
<dbReference type="GO" id="GO:0043022">
    <property type="term" value="F:ribosome binding"/>
    <property type="evidence" value="ECO:0007669"/>
    <property type="project" value="InterPro"/>
</dbReference>
<evidence type="ECO:0000256" key="2">
    <source>
        <dbReference type="ARBA" id="ARBA00022517"/>
    </source>
</evidence>
<evidence type="ECO:0000256" key="3">
    <source>
        <dbReference type="ARBA" id="ARBA00022552"/>
    </source>
</evidence>
<dbReference type="NCBIfam" id="TIGR02273">
    <property type="entry name" value="16S_RimM"/>
    <property type="match status" value="1"/>
</dbReference>
<comment type="subunit">
    <text evidence="5">Binds ribosomal protein uS19.</text>
</comment>
<dbReference type="HAMAP" id="MF_00014">
    <property type="entry name" value="Ribosome_mat_RimM"/>
    <property type="match status" value="1"/>
</dbReference>
<dbReference type="Gene3D" id="2.40.30.60">
    <property type="entry name" value="RimM"/>
    <property type="match status" value="1"/>
</dbReference>
<protein>
    <recommendedName>
        <fullName evidence="5">Ribosome maturation factor RimM</fullName>
    </recommendedName>
</protein>
<dbReference type="PANTHER" id="PTHR33692:SF1">
    <property type="entry name" value="RIBOSOME MATURATION FACTOR RIMM"/>
    <property type="match status" value="1"/>
</dbReference>
<dbReference type="RefSeq" id="WP_322878446.1">
    <property type="nucleotide sequence ID" value="NZ_JAVMIP010000009.1"/>
</dbReference>
<keyword evidence="1 5" id="KW-0963">Cytoplasm</keyword>
<evidence type="ECO:0000256" key="1">
    <source>
        <dbReference type="ARBA" id="ARBA00022490"/>
    </source>
</evidence>
<feature type="domain" description="RimM N-terminal" evidence="6">
    <location>
        <begin position="22"/>
        <end position="106"/>
    </location>
</feature>
<comment type="subcellular location">
    <subcellularLocation>
        <location evidence="5">Cytoplasm</location>
    </subcellularLocation>
</comment>
<keyword evidence="9" id="KW-1185">Reference proteome</keyword>
<dbReference type="GO" id="GO:0005840">
    <property type="term" value="C:ribosome"/>
    <property type="evidence" value="ECO:0007669"/>
    <property type="project" value="InterPro"/>
</dbReference>
<comment type="domain">
    <text evidence="5">The PRC barrel domain binds ribosomal protein uS19.</text>
</comment>
<keyword evidence="3 5" id="KW-0698">rRNA processing</keyword>
<reference evidence="9" key="1">
    <citation type="submission" date="2023-07" db="EMBL/GenBank/DDBJ databases">
        <authorList>
            <person name="Luz R."/>
            <person name="Cordeiro R."/>
            <person name="Fonseca A."/>
            <person name="Goncalves V."/>
        </authorList>
    </citation>
    <scope>NUCLEOTIDE SEQUENCE [LARGE SCALE GENOMIC DNA]</scope>
    <source>
        <strain evidence="9">BACA0444</strain>
    </source>
</reference>
<dbReference type="SUPFAM" id="SSF50346">
    <property type="entry name" value="PRC-barrel domain"/>
    <property type="match status" value="1"/>
</dbReference>
<dbReference type="SUPFAM" id="SSF50447">
    <property type="entry name" value="Translation proteins"/>
    <property type="match status" value="1"/>
</dbReference>
<dbReference type="InterPro" id="IPR009000">
    <property type="entry name" value="Transl_B-barrel_sf"/>
</dbReference>
<dbReference type="Proteomes" id="UP001268256">
    <property type="component" value="Unassembled WGS sequence"/>
</dbReference>
<keyword evidence="2 5" id="KW-0690">Ribosome biogenesis</keyword>
<dbReference type="GO" id="GO:0006364">
    <property type="term" value="P:rRNA processing"/>
    <property type="evidence" value="ECO:0007669"/>
    <property type="project" value="UniProtKB-UniRule"/>
</dbReference>
<comment type="similarity">
    <text evidence="5">Belongs to the RimM family.</text>
</comment>
<dbReference type="InterPro" id="IPR011033">
    <property type="entry name" value="PRC_barrel-like_sf"/>
</dbReference>
<evidence type="ECO:0000313" key="8">
    <source>
        <dbReference type="EMBL" id="MDS3861198.1"/>
    </source>
</evidence>
<sequence>MAQTLLTDPNPDTASESDWLAIGQIVAPQGLAGAVRVYPESDFPERFLEPGPRWLKTNHQNSPIPVTLTEGRFLNGPGLYVLTFSEYKTRTEAENLRGSQLVVPVSDRPPLEPNEFHLMDLIGLDVFIPPDSEVIGTVIGLINAGNDLLEVRLHRPQEPIVLIPLVREIVPTIDLKHRRIELTPPTGLIPVK</sequence>